<dbReference type="EMBL" id="UESZ01000001">
    <property type="protein sequence ID" value="SSA33964.1"/>
    <property type="molecule type" value="Genomic_DNA"/>
</dbReference>
<gene>
    <name evidence="2" type="ORF">SAMN04489750_1261</name>
</gene>
<dbReference type="OrthoDB" id="6199084at2"/>
<protein>
    <recommendedName>
        <fullName evidence="4">Polyketide cyclase / dehydrase and lipid transport</fullName>
    </recommendedName>
</protein>
<organism evidence="2 3">
    <name type="scientific">Branchiibius hedensis</name>
    <dbReference type="NCBI Taxonomy" id="672460"/>
    <lineage>
        <taxon>Bacteria</taxon>
        <taxon>Bacillati</taxon>
        <taxon>Actinomycetota</taxon>
        <taxon>Actinomycetes</taxon>
        <taxon>Micrococcales</taxon>
        <taxon>Dermacoccaceae</taxon>
        <taxon>Branchiibius</taxon>
    </lineage>
</organism>
<dbReference type="AlphaFoldDB" id="A0A2Y8ZQ47"/>
<keyword evidence="1" id="KW-0472">Membrane</keyword>
<dbReference type="Proteomes" id="UP000250028">
    <property type="component" value="Unassembled WGS sequence"/>
</dbReference>
<evidence type="ECO:0000256" key="1">
    <source>
        <dbReference type="SAM" id="Phobius"/>
    </source>
</evidence>
<evidence type="ECO:0000313" key="2">
    <source>
        <dbReference type="EMBL" id="SSA33964.1"/>
    </source>
</evidence>
<dbReference type="SUPFAM" id="SSF55961">
    <property type="entry name" value="Bet v1-like"/>
    <property type="match status" value="1"/>
</dbReference>
<proteinExistence type="predicted"/>
<evidence type="ECO:0008006" key="4">
    <source>
        <dbReference type="Google" id="ProtNLM"/>
    </source>
</evidence>
<reference evidence="3" key="1">
    <citation type="submission" date="2016-10" db="EMBL/GenBank/DDBJ databases">
        <authorList>
            <person name="Varghese N."/>
            <person name="Submissions S."/>
        </authorList>
    </citation>
    <scope>NUCLEOTIDE SEQUENCE [LARGE SCALE GENOMIC DNA]</scope>
    <source>
        <strain evidence="3">DSM 22951</strain>
    </source>
</reference>
<evidence type="ECO:0000313" key="3">
    <source>
        <dbReference type="Proteomes" id="UP000250028"/>
    </source>
</evidence>
<dbReference type="RefSeq" id="WP_109684593.1">
    <property type="nucleotide sequence ID" value="NZ_QGDN01000001.1"/>
</dbReference>
<keyword evidence="3" id="KW-1185">Reference proteome</keyword>
<name>A0A2Y8ZQ47_9MICO</name>
<sequence>MRNGPGRRGVDVEAHLESGLDRVWSLTQTPAQHSRWDVRFGRIEPTGAGAFRYRRFGVAGTGEHSGERHGDDGSATSALRFACPNPLSPIEEGSGYWRYVPRDGGGVTFLTWYDYRSRYPRIDRLFRPIMAWGTAWSFDRLRLWADRALPPELTAGIALADAATRAAVVAAAAIVIGGPVGLAVAGLVAIAAVRLPAVPWAPSARRTTWSTGATR</sequence>
<accession>A0A2Y8ZQ47</accession>
<keyword evidence="1" id="KW-0812">Transmembrane</keyword>
<feature type="transmembrane region" description="Helical" evidence="1">
    <location>
        <begin position="167"/>
        <end position="193"/>
    </location>
</feature>
<keyword evidence="1" id="KW-1133">Transmembrane helix</keyword>